<feature type="domain" description="Transposase IS200-like" evidence="1">
    <location>
        <begin position="25"/>
        <end position="129"/>
    </location>
</feature>
<gene>
    <name evidence="2" type="ORF">BECKDK2373B_GA0170837_11119</name>
</gene>
<dbReference type="InterPro" id="IPR052715">
    <property type="entry name" value="RAYT_transposase"/>
</dbReference>
<evidence type="ECO:0000313" key="2">
    <source>
        <dbReference type="EMBL" id="VFJ62537.1"/>
    </source>
</evidence>
<accession>A0A450T6V3</accession>
<dbReference type="GO" id="GO:0004803">
    <property type="term" value="F:transposase activity"/>
    <property type="evidence" value="ECO:0007669"/>
    <property type="project" value="InterPro"/>
</dbReference>
<dbReference type="InterPro" id="IPR002686">
    <property type="entry name" value="Transposase_17"/>
</dbReference>
<protein>
    <submittedName>
        <fullName evidence="2">Putative transposase</fullName>
    </submittedName>
</protein>
<dbReference type="SMART" id="SM01321">
    <property type="entry name" value="Y1_Tnp"/>
    <property type="match status" value="1"/>
</dbReference>
<dbReference type="GO" id="GO:0006313">
    <property type="term" value="P:DNA transposition"/>
    <property type="evidence" value="ECO:0007669"/>
    <property type="project" value="InterPro"/>
</dbReference>
<dbReference type="PANTHER" id="PTHR36966:SF1">
    <property type="entry name" value="REP-ASSOCIATED TYROSINE TRANSPOSASE"/>
    <property type="match status" value="1"/>
</dbReference>
<dbReference type="AlphaFoldDB" id="A0A450T6V3"/>
<dbReference type="Gene3D" id="3.30.70.1290">
    <property type="entry name" value="Transposase IS200-like"/>
    <property type="match status" value="1"/>
</dbReference>
<reference evidence="2" key="1">
    <citation type="submission" date="2019-02" db="EMBL/GenBank/DDBJ databases">
        <authorList>
            <person name="Gruber-Vodicka R. H."/>
            <person name="Seah K. B. B."/>
        </authorList>
    </citation>
    <scope>NUCLEOTIDE SEQUENCE</scope>
    <source>
        <strain evidence="2">BECK_DK47</strain>
    </source>
</reference>
<dbReference type="GO" id="GO:0043565">
    <property type="term" value="F:sequence-specific DNA binding"/>
    <property type="evidence" value="ECO:0007669"/>
    <property type="project" value="TreeGrafter"/>
</dbReference>
<dbReference type="EMBL" id="CAADEX010000111">
    <property type="protein sequence ID" value="VFJ62537.1"/>
    <property type="molecule type" value="Genomic_DNA"/>
</dbReference>
<sequence length="154" mass="19037">MKNHHIGRKHPTHGVHFIDGQPPIIFDTVCTKDREPWLIDNEIHALLREVWRDAAMWLMGRYVIMPDHIHFFAAATENHIEYDNWVRYWKSQFTKRHKNRVHRWLTDHWATRIRNPISYEAKWEYVRWNPVRHGLIENPEKWPFQGRIHHLRWD</sequence>
<dbReference type="PANTHER" id="PTHR36966">
    <property type="entry name" value="REP-ASSOCIATED TYROSINE TRANSPOSASE"/>
    <property type="match status" value="1"/>
</dbReference>
<dbReference type="InterPro" id="IPR036515">
    <property type="entry name" value="Transposase_17_sf"/>
</dbReference>
<organism evidence="2">
    <name type="scientific">Candidatus Kentrum sp. DK</name>
    <dbReference type="NCBI Taxonomy" id="2126562"/>
    <lineage>
        <taxon>Bacteria</taxon>
        <taxon>Pseudomonadati</taxon>
        <taxon>Pseudomonadota</taxon>
        <taxon>Gammaproteobacteria</taxon>
        <taxon>Candidatus Kentrum</taxon>
    </lineage>
</organism>
<evidence type="ECO:0000259" key="1">
    <source>
        <dbReference type="SMART" id="SM01321"/>
    </source>
</evidence>
<proteinExistence type="predicted"/>
<dbReference type="SUPFAM" id="SSF143422">
    <property type="entry name" value="Transposase IS200-like"/>
    <property type="match status" value="1"/>
</dbReference>
<name>A0A450T6V3_9GAMM</name>